<accession>A0A2I0L3G3</accession>
<dbReference type="Proteomes" id="UP000233551">
    <property type="component" value="Unassembled WGS sequence"/>
</dbReference>
<evidence type="ECO:0000313" key="2">
    <source>
        <dbReference type="Proteomes" id="UP000233551"/>
    </source>
</evidence>
<sequence>MLYLTSGYEKRVGEGLESRVTRLDTRRGAYSLAKCWRCAGVRAGASRRRTCALACAWALGNAYGVRARFLEGTWGFGRSTDRAGERLACD</sequence>
<protein>
    <submittedName>
        <fullName evidence="1">Uncharacterized protein</fullName>
    </submittedName>
</protein>
<reference evidence="1 2" key="1">
    <citation type="submission" date="2017-11" db="EMBL/GenBank/DDBJ databases">
        <title>De-novo sequencing of pomegranate (Punica granatum L.) genome.</title>
        <authorList>
            <person name="Akparov Z."/>
            <person name="Amiraslanov A."/>
            <person name="Hajiyeva S."/>
            <person name="Abbasov M."/>
            <person name="Kaur K."/>
            <person name="Hamwieh A."/>
            <person name="Solovyev V."/>
            <person name="Salamov A."/>
            <person name="Braich B."/>
            <person name="Kosarev P."/>
            <person name="Mahmoud A."/>
            <person name="Hajiyev E."/>
            <person name="Babayeva S."/>
            <person name="Izzatullayeva V."/>
            <person name="Mammadov A."/>
            <person name="Mammadov A."/>
            <person name="Sharifova S."/>
            <person name="Ojaghi J."/>
            <person name="Eynullazada K."/>
            <person name="Bayramov B."/>
            <person name="Abdulazimova A."/>
            <person name="Shahmuradov I."/>
        </authorList>
    </citation>
    <scope>NUCLEOTIDE SEQUENCE [LARGE SCALE GENOMIC DNA]</scope>
    <source>
        <strain evidence="2">cv. AG2017</strain>
        <tissue evidence="1">Leaf</tissue>
    </source>
</reference>
<proteinExistence type="predicted"/>
<organism evidence="1 2">
    <name type="scientific">Punica granatum</name>
    <name type="common">Pomegranate</name>
    <dbReference type="NCBI Taxonomy" id="22663"/>
    <lineage>
        <taxon>Eukaryota</taxon>
        <taxon>Viridiplantae</taxon>
        <taxon>Streptophyta</taxon>
        <taxon>Embryophyta</taxon>
        <taxon>Tracheophyta</taxon>
        <taxon>Spermatophyta</taxon>
        <taxon>Magnoliopsida</taxon>
        <taxon>eudicotyledons</taxon>
        <taxon>Gunneridae</taxon>
        <taxon>Pentapetalae</taxon>
        <taxon>rosids</taxon>
        <taxon>malvids</taxon>
        <taxon>Myrtales</taxon>
        <taxon>Lythraceae</taxon>
        <taxon>Punica</taxon>
    </lineage>
</organism>
<name>A0A2I0L3G3_PUNGR</name>
<dbReference type="AlphaFoldDB" id="A0A2I0L3G3"/>
<dbReference type="EMBL" id="PGOL01000181">
    <property type="protein sequence ID" value="PKI75224.1"/>
    <property type="molecule type" value="Genomic_DNA"/>
</dbReference>
<comment type="caution">
    <text evidence="1">The sequence shown here is derived from an EMBL/GenBank/DDBJ whole genome shotgun (WGS) entry which is preliminary data.</text>
</comment>
<gene>
    <name evidence="1" type="ORF">CRG98_004375</name>
</gene>
<evidence type="ECO:0000313" key="1">
    <source>
        <dbReference type="EMBL" id="PKI75224.1"/>
    </source>
</evidence>
<keyword evidence="2" id="KW-1185">Reference proteome</keyword>